<dbReference type="EC" id="1.3.99.23" evidence="15"/>
<dbReference type="GO" id="GO:0005789">
    <property type="term" value="C:endoplasmic reticulum membrane"/>
    <property type="evidence" value="ECO:0007669"/>
    <property type="project" value="UniProtKB-SubCell"/>
</dbReference>
<dbReference type="PANTHER" id="PTHR46091:SF1">
    <property type="entry name" value="ALL-TRANS-RETINOL 13,14-REDUCTASE"/>
    <property type="match status" value="1"/>
</dbReference>
<name>A0A452SU97_URSAM</name>
<evidence type="ECO:0000256" key="12">
    <source>
        <dbReference type="ARBA" id="ARBA00023027"/>
    </source>
</evidence>
<sequence length="741" mass="81662">MWLSLLLLALLLLLTVLCKGHLRLSAGGSPNPFSEDVRRPPAPLVTDKEARKKVLKRAFAASQVPEKLDAVVIGSGFGGLAAAAILAKAGKRVLVLEQHSKAGGCCHTFGQKGVEFDTGIHYVGSMQEDNIFRFVLDQITEGQLEWAALSSPFDIVVLEGPNGRKEFPMYSGEKAYIQGLKEKFPQEEAAIDKYVKLVKVVSRGATHAILLKMLPLGIAQLLSKCGLLTRFLPFLRASTQSLADVLRQLPASPELRVVLSYIFPTYGVTPSHSAFSMHALVVRHYIGGAFYPRGGASEIAFHTIPVIQQAGGAVLTSATVQSVLLDSAGKACGVTVKKGRELVTIYCPLVISDAGLFNTYKHLLPDNARGLPGVKQQLEMVRPGSGMFTVFISLRGTKADLGLQSTNYFVYFDTDLDKAMEHYLSTPREKAAAHVPFLFITSSSAKDPTWEDRFPDRSTMVVLMPARYEWFEEWQEEAKGKRSSDYESLKNSFVEPSLSLVMRLFPQLEGKVHSVAGASPLTYQFYLAAPRGACYGADHDLDRLHPHVIASMRAQSPISNLYLTGTWTAPFLQGRRPWASLSPQGLCSFLRSYSPLQPSARGWAAPTGSGPWSRSKSSLGGLAWREERERPCPRPPWEHAHGPLLLSPRPGYLHLWVDGGLARGPAVQQRHSEEELVLRPEEAELKDPGTEEEELGRGVGEWDRLVMGSKEGTYCKVHWVLYATNESWNFTSETRDVLYGD</sequence>
<evidence type="ECO:0000256" key="20">
    <source>
        <dbReference type="SAM" id="SignalP"/>
    </source>
</evidence>
<comment type="similarity">
    <text evidence="5">Belongs to the carotenoid/retinoid oxidoreductase family. CrtISO subfamily.</text>
</comment>
<dbReference type="GO" id="GO:0005640">
    <property type="term" value="C:nuclear outer membrane"/>
    <property type="evidence" value="ECO:0007669"/>
    <property type="project" value="Ensembl"/>
</dbReference>
<evidence type="ECO:0000256" key="3">
    <source>
        <dbReference type="ARBA" id="ARBA00001974"/>
    </source>
</evidence>
<evidence type="ECO:0000256" key="17">
    <source>
        <dbReference type="ARBA" id="ARBA00048815"/>
    </source>
</evidence>
<reference evidence="22" key="1">
    <citation type="submission" date="2016-06" db="EMBL/GenBank/DDBJ databases">
        <title>De novo assembly and RNA-Seq shows season-dependent expression and editing in black bear kidneys.</title>
        <authorList>
            <person name="Korstanje R."/>
            <person name="Srivastava A."/>
            <person name="Sarsani V.K."/>
            <person name="Sheehan S.M."/>
            <person name="Seger R.L."/>
            <person name="Barter M.E."/>
            <person name="Lindqvist C."/>
            <person name="Brody L.C."/>
            <person name="Mullikin J.C."/>
        </authorList>
    </citation>
    <scope>NUCLEOTIDE SEQUENCE [LARGE SCALE GENOMIC DNA]</scope>
</reference>
<dbReference type="FunFam" id="3.50.50.60:FF:000139">
    <property type="entry name" value="All-trans-retinol 13,14-reductase"/>
    <property type="match status" value="1"/>
</dbReference>
<protein>
    <recommendedName>
        <fullName evidence="16">All-trans-retinol 13,14-reductase</fullName>
        <ecNumber evidence="15">1.3.99.23</ecNumber>
    </recommendedName>
    <alternativeName>
        <fullName evidence="19">All-trans-13,14-dihydroretinol saturase</fullName>
    </alternativeName>
    <alternativeName>
        <fullName evidence="18">PPAR-alpha-regulated and starvation-induced gene protein</fullName>
    </alternativeName>
</protein>
<keyword evidence="8" id="KW-0256">Endoplasmic reticulum</keyword>
<comment type="cofactor">
    <cofactor evidence="1">
        <name>NAD(+)</name>
        <dbReference type="ChEBI" id="CHEBI:57540"/>
    </cofactor>
</comment>
<evidence type="ECO:0000256" key="10">
    <source>
        <dbReference type="ARBA" id="ARBA00022857"/>
    </source>
</evidence>
<evidence type="ECO:0000256" key="9">
    <source>
        <dbReference type="ARBA" id="ARBA00022827"/>
    </source>
</evidence>
<evidence type="ECO:0000256" key="8">
    <source>
        <dbReference type="ARBA" id="ARBA00022824"/>
    </source>
</evidence>
<dbReference type="InterPro" id="IPR036188">
    <property type="entry name" value="FAD/NAD-bd_sf"/>
</dbReference>
<evidence type="ECO:0000256" key="5">
    <source>
        <dbReference type="ARBA" id="ARBA00005855"/>
    </source>
</evidence>
<keyword evidence="9" id="KW-0274">FAD</keyword>
<evidence type="ECO:0000256" key="6">
    <source>
        <dbReference type="ARBA" id="ARBA00022630"/>
    </source>
</evidence>
<dbReference type="PANTHER" id="PTHR46091">
    <property type="entry name" value="BLR7054 PROTEIN"/>
    <property type="match status" value="1"/>
</dbReference>
<gene>
    <name evidence="21" type="primary">RETSAT</name>
</gene>
<evidence type="ECO:0000256" key="4">
    <source>
        <dbReference type="ARBA" id="ARBA00004406"/>
    </source>
</evidence>
<dbReference type="GO" id="GO:0051786">
    <property type="term" value="F:all-trans-retinol 13,14-reductase activity"/>
    <property type="evidence" value="ECO:0007669"/>
    <property type="project" value="UniProtKB-EC"/>
</dbReference>
<dbReference type="SUPFAM" id="SSF51905">
    <property type="entry name" value="FAD/NAD(P)-binding domain"/>
    <property type="match status" value="1"/>
</dbReference>
<keyword evidence="12" id="KW-0520">NAD</keyword>
<evidence type="ECO:0000256" key="14">
    <source>
        <dbReference type="ARBA" id="ARBA00023136"/>
    </source>
</evidence>
<evidence type="ECO:0000256" key="13">
    <source>
        <dbReference type="ARBA" id="ARBA00023098"/>
    </source>
</evidence>
<evidence type="ECO:0000256" key="2">
    <source>
        <dbReference type="ARBA" id="ARBA00001937"/>
    </source>
</evidence>
<evidence type="ECO:0000313" key="22">
    <source>
        <dbReference type="Proteomes" id="UP000291022"/>
    </source>
</evidence>
<keyword evidence="11" id="KW-0560">Oxidoreductase</keyword>
<dbReference type="Ensembl" id="ENSUAMT00000040492.1">
    <property type="protein sequence ID" value="ENSUAMP00000036389.1"/>
    <property type="gene ID" value="ENSUAMG00000027577.1"/>
</dbReference>
<reference evidence="21" key="3">
    <citation type="submission" date="2025-09" db="UniProtKB">
        <authorList>
            <consortium name="Ensembl"/>
        </authorList>
    </citation>
    <scope>IDENTIFICATION</scope>
</reference>
<evidence type="ECO:0000256" key="1">
    <source>
        <dbReference type="ARBA" id="ARBA00001911"/>
    </source>
</evidence>
<keyword evidence="6" id="KW-0285">Flavoprotein</keyword>
<keyword evidence="10" id="KW-0521">NADP</keyword>
<evidence type="ECO:0000256" key="11">
    <source>
        <dbReference type="ARBA" id="ARBA00023002"/>
    </source>
</evidence>
<keyword evidence="13" id="KW-0443">Lipid metabolism</keyword>
<evidence type="ECO:0000256" key="15">
    <source>
        <dbReference type="ARBA" id="ARBA00038979"/>
    </source>
</evidence>
<keyword evidence="22" id="KW-1185">Reference proteome</keyword>
<proteinExistence type="inferred from homology"/>
<comment type="catalytic activity">
    <reaction evidence="17">
        <text>all-trans-13,14-dihydroretinol + A = all-trans-retinol + AH2</text>
        <dbReference type="Rhea" id="RHEA:19193"/>
        <dbReference type="ChEBI" id="CHEBI:13193"/>
        <dbReference type="ChEBI" id="CHEBI:17336"/>
        <dbReference type="ChEBI" id="CHEBI:17499"/>
        <dbReference type="ChEBI" id="CHEBI:52075"/>
        <dbReference type="EC" id="1.3.99.23"/>
    </reaction>
</comment>
<evidence type="ECO:0000256" key="7">
    <source>
        <dbReference type="ARBA" id="ARBA00022729"/>
    </source>
</evidence>
<feature type="chain" id="PRO_5019045252" description="All-trans-retinol 13,14-reductase" evidence="20">
    <location>
        <begin position="19"/>
        <end position="741"/>
    </location>
</feature>
<accession>A0A452SU97</accession>
<dbReference type="Pfam" id="PF13450">
    <property type="entry name" value="NAD_binding_8"/>
    <property type="match status" value="1"/>
</dbReference>
<feature type="signal peptide" evidence="20">
    <location>
        <begin position="1"/>
        <end position="18"/>
    </location>
</feature>
<evidence type="ECO:0000256" key="16">
    <source>
        <dbReference type="ARBA" id="ARBA00041141"/>
    </source>
</evidence>
<organism evidence="21 22">
    <name type="scientific">Ursus americanus</name>
    <name type="common">American black bear</name>
    <name type="synonym">Euarctos americanus</name>
    <dbReference type="NCBI Taxonomy" id="9643"/>
    <lineage>
        <taxon>Eukaryota</taxon>
        <taxon>Metazoa</taxon>
        <taxon>Chordata</taxon>
        <taxon>Craniata</taxon>
        <taxon>Vertebrata</taxon>
        <taxon>Euteleostomi</taxon>
        <taxon>Mammalia</taxon>
        <taxon>Eutheria</taxon>
        <taxon>Laurasiatheria</taxon>
        <taxon>Carnivora</taxon>
        <taxon>Caniformia</taxon>
        <taxon>Ursidae</taxon>
        <taxon>Ursus</taxon>
    </lineage>
</organism>
<dbReference type="STRING" id="9643.ENSUAMP00000036389"/>
<evidence type="ECO:0000313" key="21">
    <source>
        <dbReference type="Ensembl" id="ENSUAMP00000036389.1"/>
    </source>
</evidence>
<dbReference type="Gene3D" id="3.50.50.60">
    <property type="entry name" value="FAD/NAD(P)-binding domain"/>
    <property type="match status" value="2"/>
</dbReference>
<keyword evidence="7 20" id="KW-0732">Signal</keyword>
<comment type="cofactor">
    <cofactor evidence="2">
        <name>NADP(+)</name>
        <dbReference type="ChEBI" id="CHEBI:58349"/>
    </cofactor>
</comment>
<dbReference type="Proteomes" id="UP000291022">
    <property type="component" value="Unassembled WGS sequence"/>
</dbReference>
<evidence type="ECO:0000256" key="18">
    <source>
        <dbReference type="ARBA" id="ARBA00077112"/>
    </source>
</evidence>
<keyword evidence="14" id="KW-0472">Membrane</keyword>
<comment type="cofactor">
    <cofactor evidence="3">
        <name>FAD</name>
        <dbReference type="ChEBI" id="CHEBI:57692"/>
    </cofactor>
</comment>
<dbReference type="AlphaFoldDB" id="A0A452SU97"/>
<comment type="subcellular location">
    <subcellularLocation>
        <location evidence="4">Endoplasmic reticulum membrane</location>
        <topology evidence="4">Peripheral membrane protein</topology>
    </subcellularLocation>
</comment>
<dbReference type="FunFam" id="3.50.50.60:FF:000178">
    <property type="entry name" value="All-trans-retinol 13,14-reductase"/>
    <property type="match status" value="1"/>
</dbReference>
<dbReference type="GeneTree" id="ENSGT00390000017613"/>
<reference evidence="21" key="2">
    <citation type="submission" date="2025-08" db="UniProtKB">
        <authorList>
            <consortium name="Ensembl"/>
        </authorList>
    </citation>
    <scope>IDENTIFICATION</scope>
</reference>
<dbReference type="InterPro" id="IPR052206">
    <property type="entry name" value="Retinol_saturase"/>
</dbReference>
<evidence type="ECO:0000256" key="19">
    <source>
        <dbReference type="ARBA" id="ARBA00080843"/>
    </source>
</evidence>